<sequence>MKSWLAIPPRSHFSLHNIPFGVISSKGNPKNRSAIAIGDHVLDLKEFTSRGGFSKADGVVLARDIPEVLKENAALRKAALLPKSETTSHLPFAIGDYTDFFAGRNHAYNVGTLFRGPANALQPNYNHLPVAYHGRASSVVVSGTPLRRPWGQALPGPDATEPVFRPCARLDIELEMGMFVCRPNELGRPISVKDAEEYIFGYVLMNDWSARDIQQWEYVPLGPFNAKNFGTTISLWVVLADALEPFRTKGLENEVRLQSYLREERPDNVFDIKLEVALAASGSEETVITRTSAKNLLWSWPQMAQTIKTTLIGVQSVVIDSADRLWILDTGRVQIPEGVLVTASVGGPKLIGVDLESNSVIKTIVFPDTVAYPDSYLNDVRFDLNPNLTTSGQGVAYITDSSNEGRTGLITVDLGSGESWRHLDGSPHVQGDRQFLAFVWGRELYAYQPGRPASFLTFGADGIALGADGEKLYFGGVGNRYLYSIPTERLLDNGPTSEIKAQAAVVTESQKGLSDGFETDTNGFIYHGNFEANAVNVFNPANGTDRVFLRDPRINWADTFSVATDGFIYFTNNQLAFGPSIFPGTDLRQRPFSLFRAQLPNGGSKVGSS</sequence>
<comment type="cofactor">
    <cofactor evidence="1 17">
        <name>Ca(2+)</name>
        <dbReference type="ChEBI" id="CHEBI:29108"/>
    </cofactor>
</comment>
<evidence type="ECO:0000256" key="11">
    <source>
        <dbReference type="ARBA" id="ARBA00022837"/>
    </source>
</evidence>
<organism evidence="20 21">
    <name type="scientific">Colletotrichum trifolii</name>
    <dbReference type="NCBI Taxonomy" id="5466"/>
    <lineage>
        <taxon>Eukaryota</taxon>
        <taxon>Fungi</taxon>
        <taxon>Dikarya</taxon>
        <taxon>Ascomycota</taxon>
        <taxon>Pezizomycotina</taxon>
        <taxon>Sordariomycetes</taxon>
        <taxon>Hypocreomycetidae</taxon>
        <taxon>Glomerellales</taxon>
        <taxon>Glomerellaceae</taxon>
        <taxon>Colletotrichum</taxon>
        <taxon>Colletotrichum orbiculare species complex</taxon>
    </lineage>
</organism>
<keyword evidence="10" id="KW-0378">Hydrolase</keyword>
<dbReference type="PANTHER" id="PTHR43069">
    <property type="entry name" value="FUMARYLACETOACETASE"/>
    <property type="match status" value="1"/>
</dbReference>
<evidence type="ECO:0000256" key="3">
    <source>
        <dbReference type="ARBA" id="ARBA00004613"/>
    </source>
</evidence>
<protein>
    <recommendedName>
        <fullName evidence="7">fumarylacetoacetase</fullName>
        <ecNumber evidence="7">3.7.1.2</ecNumber>
    </recommendedName>
</protein>
<dbReference type="InterPro" id="IPR005959">
    <property type="entry name" value="Fumarylacetoacetase"/>
</dbReference>
<dbReference type="GO" id="GO:0006572">
    <property type="term" value="P:L-tyrosine catabolic process"/>
    <property type="evidence" value="ECO:0007669"/>
    <property type="project" value="UniProtKB-KW"/>
</dbReference>
<comment type="similarity">
    <text evidence="6">Belongs to the FAH family.</text>
</comment>
<dbReference type="InterPro" id="IPR011042">
    <property type="entry name" value="6-blade_b-propeller_TolB-like"/>
</dbReference>
<evidence type="ECO:0000259" key="18">
    <source>
        <dbReference type="Pfam" id="PF01557"/>
    </source>
</evidence>
<dbReference type="GO" id="GO:0006559">
    <property type="term" value="P:L-phenylalanine catabolic process"/>
    <property type="evidence" value="ECO:0007669"/>
    <property type="project" value="UniProtKB-UniPathway"/>
</dbReference>
<dbReference type="SUPFAM" id="SSF63433">
    <property type="entry name" value="Fumarylacetoacetate hydrolase, FAH, N-terminal domain"/>
    <property type="match status" value="1"/>
</dbReference>
<feature type="binding site" evidence="17">
    <location>
        <position position="175"/>
    </location>
    <ligand>
        <name>Ca(2+)</name>
        <dbReference type="ChEBI" id="CHEBI:29108"/>
    </ligand>
</feature>
<comment type="pathway">
    <text evidence="4">Amino-acid degradation; L-phenylalanine degradation; acetoacetate and fumarate from L-phenylalanine: step 6/6.</text>
</comment>
<comment type="caution">
    <text evidence="20">The sequence shown here is derived from an EMBL/GenBank/DDBJ whole genome shotgun (WGS) entry which is preliminary data.</text>
</comment>
<keyword evidence="11 17" id="KW-0106">Calcium</keyword>
<dbReference type="PANTHER" id="PTHR43069:SF2">
    <property type="entry name" value="FUMARYLACETOACETASE"/>
    <property type="match status" value="1"/>
</dbReference>
<evidence type="ECO:0000256" key="10">
    <source>
        <dbReference type="ARBA" id="ARBA00022801"/>
    </source>
</evidence>
<gene>
    <name evidence="20" type="primary">fahA-0</name>
    <name evidence="20" type="ORF">CTRI78_v006109</name>
</gene>
<evidence type="ECO:0000313" key="20">
    <source>
        <dbReference type="EMBL" id="TDZ54641.1"/>
    </source>
</evidence>
<name>A0A4R8RPB3_COLTR</name>
<dbReference type="InterPro" id="IPR011234">
    <property type="entry name" value="Fumarylacetoacetase-like_C"/>
</dbReference>
<dbReference type="Pfam" id="PF03022">
    <property type="entry name" value="MRJP"/>
    <property type="match status" value="1"/>
</dbReference>
<proteinExistence type="inferred from homology"/>
<dbReference type="GO" id="GO:1902000">
    <property type="term" value="P:homogentisate catabolic process"/>
    <property type="evidence" value="ECO:0007669"/>
    <property type="project" value="TreeGrafter"/>
</dbReference>
<feature type="binding site" evidence="16">
    <location>
        <position position="214"/>
    </location>
    <ligand>
        <name>substrate</name>
    </ligand>
</feature>
<evidence type="ECO:0000256" key="9">
    <source>
        <dbReference type="ARBA" id="ARBA00022723"/>
    </source>
</evidence>
<dbReference type="UniPathway" id="UPA00139">
    <property type="reaction ID" value="UER00341"/>
</dbReference>
<feature type="domain" description="Fumarylacetoacetase-like C-terminal" evidence="18">
    <location>
        <begin position="102"/>
        <end position="307"/>
    </location>
</feature>
<feature type="binding site" evidence="16">
    <location>
        <position position="115"/>
    </location>
    <ligand>
        <name>substrate</name>
    </ligand>
</feature>
<comment type="subcellular location">
    <subcellularLocation>
        <location evidence="3">Secreted</location>
    </subcellularLocation>
</comment>
<dbReference type="GO" id="GO:0004334">
    <property type="term" value="F:fumarylacetoacetase activity"/>
    <property type="evidence" value="ECO:0007669"/>
    <property type="project" value="UniProtKB-EC"/>
</dbReference>
<dbReference type="Proteomes" id="UP000295703">
    <property type="component" value="Unassembled WGS sequence"/>
</dbReference>
<evidence type="ECO:0000256" key="13">
    <source>
        <dbReference type="ARBA" id="ARBA00022878"/>
    </source>
</evidence>
<feature type="binding site" evidence="17">
    <location>
        <position position="207"/>
    </location>
    <ligand>
        <name>Ca(2+)</name>
        <dbReference type="ChEBI" id="CHEBI:29108"/>
    </ligand>
</feature>
<reference evidence="20 21" key="1">
    <citation type="submission" date="2018-12" db="EMBL/GenBank/DDBJ databases">
        <title>Genome sequence and assembly of Colletotrichum trifolii.</title>
        <authorList>
            <person name="Gan P."/>
            <person name="Shirasu K."/>
        </authorList>
    </citation>
    <scope>NUCLEOTIDE SEQUENCE [LARGE SCALE GENOMIC DNA]</scope>
    <source>
        <strain evidence="20 21">543-2</strain>
    </source>
</reference>
<dbReference type="Pfam" id="PF01557">
    <property type="entry name" value="FAA_hydrolase"/>
    <property type="match status" value="1"/>
</dbReference>
<evidence type="ECO:0000256" key="1">
    <source>
        <dbReference type="ARBA" id="ARBA00001913"/>
    </source>
</evidence>
<evidence type="ECO:0000256" key="8">
    <source>
        <dbReference type="ARBA" id="ARBA00022525"/>
    </source>
</evidence>
<keyword evidence="13" id="KW-0828">Tyrosine catabolism</keyword>
<evidence type="ECO:0000256" key="15">
    <source>
        <dbReference type="PIRSR" id="PIRSR605959-1"/>
    </source>
</evidence>
<dbReference type="AlphaFoldDB" id="A0A4R8RPB3"/>
<evidence type="ECO:0000256" key="12">
    <source>
        <dbReference type="ARBA" id="ARBA00022842"/>
    </source>
</evidence>
<dbReference type="InterPro" id="IPR015377">
    <property type="entry name" value="Fumarylacetoacetase_N"/>
</dbReference>
<dbReference type="EC" id="3.7.1.2" evidence="7"/>
<evidence type="ECO:0000256" key="7">
    <source>
        <dbReference type="ARBA" id="ARBA00012094"/>
    </source>
</evidence>
<comment type="similarity">
    <text evidence="5">Belongs to the major royal jelly protein family.</text>
</comment>
<evidence type="ECO:0000259" key="19">
    <source>
        <dbReference type="Pfam" id="PF09298"/>
    </source>
</evidence>
<keyword evidence="21" id="KW-1185">Reference proteome</keyword>
<keyword evidence="9 17" id="KW-0479">Metal-binding</keyword>
<evidence type="ECO:0000256" key="6">
    <source>
        <dbReference type="ARBA" id="ARBA00010211"/>
    </source>
</evidence>
<dbReference type="SUPFAM" id="SSF63829">
    <property type="entry name" value="Calcium-dependent phosphotriesterase"/>
    <property type="match status" value="1"/>
</dbReference>
<evidence type="ECO:0000256" key="14">
    <source>
        <dbReference type="ARBA" id="ARBA00023232"/>
    </source>
</evidence>
<keyword evidence="12 17" id="KW-0460">Magnesium</keyword>
<dbReference type="GO" id="GO:0046872">
    <property type="term" value="F:metal ion binding"/>
    <property type="evidence" value="ECO:0007669"/>
    <property type="project" value="UniProtKB-KW"/>
</dbReference>
<dbReference type="EMBL" id="RYZW01000055">
    <property type="protein sequence ID" value="TDZ54641.1"/>
    <property type="molecule type" value="Genomic_DNA"/>
</dbReference>
<feature type="binding site" evidence="17">
    <location>
        <position position="231"/>
    </location>
    <ligand>
        <name>Mg(2+)</name>
        <dbReference type="ChEBI" id="CHEBI:18420"/>
    </ligand>
</feature>
<dbReference type="GO" id="GO:0005576">
    <property type="term" value="C:extracellular region"/>
    <property type="evidence" value="ECO:0007669"/>
    <property type="project" value="UniProtKB-SubCell"/>
</dbReference>
<comment type="cofactor">
    <cofactor evidence="2 17">
        <name>Mg(2+)</name>
        <dbReference type="ChEBI" id="CHEBI:18420"/>
    </cofactor>
</comment>
<dbReference type="InterPro" id="IPR036462">
    <property type="entry name" value="Fumarylacetoacetase_N_sf"/>
</dbReference>
<evidence type="ECO:0000256" key="17">
    <source>
        <dbReference type="PIRSR" id="PIRSR605959-3"/>
    </source>
</evidence>
<feature type="binding site" evidence="17">
    <location>
        <position position="207"/>
    </location>
    <ligand>
        <name>Mg(2+)</name>
        <dbReference type="ChEBI" id="CHEBI:18420"/>
    </ligand>
</feature>
<accession>A0A4R8RPB3</accession>
<dbReference type="InterPro" id="IPR036663">
    <property type="entry name" value="Fumarylacetoacetase_C_sf"/>
</dbReference>
<dbReference type="Gene3D" id="2.30.30.230">
    <property type="entry name" value="Fumarylacetoacetase, N-terminal domain"/>
    <property type="match status" value="1"/>
</dbReference>
<dbReference type="SUPFAM" id="SSF56529">
    <property type="entry name" value="FAH"/>
    <property type="match status" value="1"/>
</dbReference>
<evidence type="ECO:0000256" key="4">
    <source>
        <dbReference type="ARBA" id="ARBA00004782"/>
    </source>
</evidence>
<evidence type="ECO:0000313" key="21">
    <source>
        <dbReference type="Proteomes" id="UP000295703"/>
    </source>
</evidence>
<feature type="domain" description="Fumarylacetoacetase N-terminal" evidence="19">
    <location>
        <begin position="16"/>
        <end position="55"/>
    </location>
</feature>
<dbReference type="STRING" id="5466.A0A4R8RPB3"/>
<keyword evidence="14" id="KW-0585">Phenylalanine catabolism</keyword>
<dbReference type="Gene3D" id="2.120.10.30">
    <property type="entry name" value="TolB, C-terminal domain"/>
    <property type="match status" value="1"/>
</dbReference>
<dbReference type="InterPro" id="IPR017996">
    <property type="entry name" value="MRJP/yellow-related"/>
</dbReference>
<feature type="binding site" evidence="16">
    <location>
        <position position="218"/>
    </location>
    <ligand>
        <name>substrate</name>
    </ligand>
</feature>
<evidence type="ECO:0000256" key="2">
    <source>
        <dbReference type="ARBA" id="ARBA00001946"/>
    </source>
</evidence>
<feature type="binding site" evidence="16">
    <location>
        <position position="101"/>
    </location>
    <ligand>
        <name>substrate</name>
    </ligand>
</feature>
<keyword evidence="8" id="KW-0964">Secreted</keyword>
<feature type="binding site" evidence="17">
    <location>
        <position position="173"/>
    </location>
    <ligand>
        <name>Ca(2+)</name>
        <dbReference type="ChEBI" id="CHEBI:29108"/>
    </ligand>
</feature>
<dbReference type="Pfam" id="PF09298">
    <property type="entry name" value="FAA_hydrolase_N"/>
    <property type="match status" value="1"/>
</dbReference>
<evidence type="ECO:0000256" key="5">
    <source>
        <dbReference type="ARBA" id="ARBA00009127"/>
    </source>
</evidence>
<feature type="active site" description="Proton acceptor" evidence="15">
    <location>
        <position position="106"/>
    </location>
</feature>
<feature type="binding site" evidence="17">
    <location>
        <position position="99"/>
    </location>
    <ligand>
        <name>Ca(2+)</name>
        <dbReference type="ChEBI" id="CHEBI:29108"/>
    </ligand>
</feature>
<feature type="binding site" evidence="17">
    <location>
        <position position="227"/>
    </location>
    <ligand>
        <name>Mg(2+)</name>
        <dbReference type="ChEBI" id="CHEBI:18420"/>
    </ligand>
</feature>
<evidence type="ECO:0000256" key="16">
    <source>
        <dbReference type="PIRSR" id="PIRSR605959-2"/>
    </source>
</evidence>